<evidence type="ECO:0000256" key="8">
    <source>
        <dbReference type="PIRSR" id="PIRSR000190-2"/>
    </source>
</evidence>
<feature type="binding site" evidence="7">
    <location>
        <begin position="179"/>
        <end position="181"/>
    </location>
    <ligand>
        <name>substrate</name>
    </ligand>
</feature>
<feature type="binding site" evidence="7">
    <location>
        <position position="54"/>
    </location>
    <ligand>
        <name>substrate</name>
    </ligand>
</feature>
<evidence type="ECO:0000313" key="11">
    <source>
        <dbReference type="EMBL" id="EHH69386.1"/>
    </source>
</evidence>
<organism evidence="11 12">
    <name type="scientific">Gluconobacter morbifer G707</name>
    <dbReference type="NCBI Taxonomy" id="1088869"/>
    <lineage>
        <taxon>Bacteria</taxon>
        <taxon>Pseudomonadati</taxon>
        <taxon>Pseudomonadota</taxon>
        <taxon>Alphaproteobacteria</taxon>
        <taxon>Acetobacterales</taxon>
        <taxon>Acetobacteraceae</taxon>
        <taxon>Gluconobacter</taxon>
    </lineage>
</organism>
<feature type="binding site" evidence="7 8">
    <location>
        <begin position="64"/>
        <end position="65"/>
    </location>
    <ligand>
        <name>FMN</name>
        <dbReference type="ChEBI" id="CHEBI:58210"/>
    </ligand>
</feature>
<feature type="binding site" evidence="7 8">
    <location>
        <position position="173"/>
    </location>
    <ligand>
        <name>FMN</name>
        <dbReference type="ChEBI" id="CHEBI:58210"/>
    </ligand>
</feature>
<comment type="pathway">
    <text evidence="7">Cofactor metabolism; pyridoxal 5'-phosphate salvage; pyridoxal 5'-phosphate from pyridoxamine 5'-phosphate: step 1/1.</text>
</comment>
<comment type="catalytic activity">
    <reaction evidence="7">
        <text>pyridoxamine 5'-phosphate + O2 + H2O = pyridoxal 5'-phosphate + H2O2 + NH4(+)</text>
        <dbReference type="Rhea" id="RHEA:15817"/>
        <dbReference type="ChEBI" id="CHEBI:15377"/>
        <dbReference type="ChEBI" id="CHEBI:15379"/>
        <dbReference type="ChEBI" id="CHEBI:16240"/>
        <dbReference type="ChEBI" id="CHEBI:28938"/>
        <dbReference type="ChEBI" id="CHEBI:58451"/>
        <dbReference type="ChEBI" id="CHEBI:597326"/>
        <dbReference type="EC" id="1.4.3.5"/>
    </reaction>
</comment>
<dbReference type="PATRIC" id="fig|1088869.3.peg.701"/>
<dbReference type="STRING" id="1088869.GMO_06930"/>
<comment type="pathway">
    <text evidence="7">Cofactor metabolism; pyridoxal 5'-phosphate salvage; pyridoxal 5'-phosphate from pyridoxine 5'-phosphate: step 1/1.</text>
</comment>
<dbReference type="PANTHER" id="PTHR10851:SF0">
    <property type="entry name" value="PYRIDOXINE-5'-PHOSPHATE OXIDASE"/>
    <property type="match status" value="1"/>
</dbReference>
<dbReference type="GO" id="GO:0008615">
    <property type="term" value="P:pyridoxine biosynthetic process"/>
    <property type="evidence" value="ECO:0007669"/>
    <property type="project" value="UniProtKB-UniRule"/>
</dbReference>
<feature type="domain" description="Pyridoxine 5'-phosphate oxidase dimerisation C-terminal" evidence="10">
    <location>
        <begin position="160"/>
        <end position="204"/>
    </location>
</feature>
<sequence>MSDIPLIDLAADPFALFATWMAEAEKTEPNDPNAMAVATATPDGRPSVRMLLLKGADERGFVFYTNLESRKGRELRENPHAALLFHWKSLRRQIRIEGPVEPVSAAEADAYFTSRSRTSRLGAIASDQSRPLDDRKTFEERLKTVQEKYGDGPIPRPANWSGFRVVPEAIEFWQDRPFRLHDRAVWTRSKSGDDKGWNVTRLYP</sequence>
<evidence type="ECO:0000259" key="10">
    <source>
        <dbReference type="Pfam" id="PF10590"/>
    </source>
</evidence>
<dbReference type="AlphaFoldDB" id="G6XGS8"/>
<dbReference type="GO" id="GO:0004733">
    <property type="term" value="F:pyridoxamine phosphate oxidase activity"/>
    <property type="evidence" value="ECO:0007669"/>
    <property type="project" value="UniProtKB-UniRule"/>
</dbReference>
<dbReference type="InterPro" id="IPR011576">
    <property type="entry name" value="Pyridox_Oxase_N"/>
</dbReference>
<evidence type="ECO:0000256" key="2">
    <source>
        <dbReference type="ARBA" id="ARBA00011738"/>
    </source>
</evidence>
<dbReference type="Pfam" id="PF10590">
    <property type="entry name" value="PNP_phzG_C"/>
    <property type="match status" value="1"/>
</dbReference>
<protein>
    <recommendedName>
        <fullName evidence="7">Pyridoxine/pyridoxamine 5'-phosphate oxidase</fullName>
        <ecNumber evidence="7">1.4.3.5</ecNumber>
    </recommendedName>
    <alternativeName>
        <fullName evidence="7">PNP/PMP oxidase</fullName>
        <shortName evidence="7">PNPOx</shortName>
    </alternativeName>
    <alternativeName>
        <fullName evidence="7">Pyridoxal 5'-phosphate synthase</fullName>
    </alternativeName>
</protein>
<dbReference type="eggNOG" id="COG0259">
    <property type="taxonomic scope" value="Bacteria"/>
</dbReference>
<comment type="function">
    <text evidence="7">Catalyzes the oxidation of either pyridoxine 5'-phosphate (PNP) or pyridoxamine 5'-phosphate (PMP) into pyridoxal 5'-phosphate (PLP).</text>
</comment>
<dbReference type="Gene3D" id="2.30.110.10">
    <property type="entry name" value="Electron Transport, Fmn-binding Protein, Chain A"/>
    <property type="match status" value="1"/>
</dbReference>
<feature type="binding site" evidence="7">
    <location>
        <position position="111"/>
    </location>
    <ligand>
        <name>substrate</name>
    </ligand>
</feature>
<dbReference type="InterPro" id="IPR019576">
    <property type="entry name" value="Pyridoxamine_oxidase_dimer_C"/>
</dbReference>
<dbReference type="Pfam" id="PF01243">
    <property type="entry name" value="PNPOx_N"/>
    <property type="match status" value="1"/>
</dbReference>
<dbReference type="FunFam" id="2.30.110.10:FF:000020">
    <property type="entry name" value="PNPO isoform 11"/>
    <property type="match status" value="1"/>
</dbReference>
<evidence type="ECO:0000256" key="5">
    <source>
        <dbReference type="ARBA" id="ARBA00023002"/>
    </source>
</evidence>
<comment type="subunit">
    <text evidence="2 7">Homodimer.</text>
</comment>
<dbReference type="InterPro" id="IPR000659">
    <property type="entry name" value="Pyridox_Oxase"/>
</dbReference>
<dbReference type="OrthoDB" id="9780392at2"/>
<dbReference type="EMBL" id="AGQV01000001">
    <property type="protein sequence ID" value="EHH69386.1"/>
    <property type="molecule type" value="Genomic_DNA"/>
</dbReference>
<evidence type="ECO:0000256" key="4">
    <source>
        <dbReference type="ARBA" id="ARBA00022643"/>
    </source>
</evidence>
<comment type="similarity">
    <text evidence="1 7">Belongs to the pyridoxamine 5'-phosphate oxidase family.</text>
</comment>
<comment type="catalytic activity">
    <reaction evidence="7">
        <text>pyridoxine 5'-phosphate + O2 = pyridoxal 5'-phosphate + H2O2</text>
        <dbReference type="Rhea" id="RHEA:15149"/>
        <dbReference type="ChEBI" id="CHEBI:15379"/>
        <dbReference type="ChEBI" id="CHEBI:16240"/>
        <dbReference type="ChEBI" id="CHEBI:58589"/>
        <dbReference type="ChEBI" id="CHEBI:597326"/>
        <dbReference type="EC" id="1.4.3.5"/>
    </reaction>
</comment>
<feature type="binding site" evidence="7">
    <location>
        <position position="119"/>
    </location>
    <ligand>
        <name>substrate</name>
    </ligand>
</feature>
<feature type="binding site" evidence="7 8">
    <location>
        <position position="70"/>
    </location>
    <ligand>
        <name>FMN</name>
        <dbReference type="ChEBI" id="CHEBI:58210"/>
    </ligand>
</feature>
<dbReference type="InterPro" id="IPR019740">
    <property type="entry name" value="Pyridox_Oxase_CS"/>
</dbReference>
<feature type="binding site" evidence="7 8">
    <location>
        <position position="71"/>
    </location>
    <ligand>
        <name>FMN</name>
        <dbReference type="ChEBI" id="CHEBI:58210"/>
    </ligand>
</feature>
<evidence type="ECO:0000256" key="3">
    <source>
        <dbReference type="ARBA" id="ARBA00022630"/>
    </source>
</evidence>
<evidence type="ECO:0000259" key="9">
    <source>
        <dbReference type="Pfam" id="PF01243"/>
    </source>
</evidence>
<dbReference type="RefSeq" id="WP_008850843.1">
    <property type="nucleotide sequence ID" value="NZ_AGQV01000001.1"/>
</dbReference>
<feature type="binding site" evidence="7 8">
    <location>
        <position position="93"/>
    </location>
    <ligand>
        <name>FMN</name>
        <dbReference type="ChEBI" id="CHEBI:58210"/>
    </ligand>
</feature>
<dbReference type="GO" id="GO:0010181">
    <property type="term" value="F:FMN binding"/>
    <property type="evidence" value="ECO:0007669"/>
    <property type="project" value="UniProtKB-UniRule"/>
</dbReference>
<feature type="binding site" evidence="7 8">
    <location>
        <begin position="49"/>
        <end position="54"/>
    </location>
    <ligand>
        <name>FMN</name>
        <dbReference type="ChEBI" id="CHEBI:58210"/>
    </ligand>
</feature>
<keyword evidence="3 7" id="KW-0285">Flavoprotein</keyword>
<proteinExistence type="inferred from homology"/>
<evidence type="ECO:0000313" key="12">
    <source>
        <dbReference type="Proteomes" id="UP000004949"/>
    </source>
</evidence>
<dbReference type="NCBIfam" id="TIGR00558">
    <property type="entry name" value="pdxH"/>
    <property type="match status" value="1"/>
</dbReference>
<dbReference type="UniPathway" id="UPA01068">
    <property type="reaction ID" value="UER00304"/>
</dbReference>
<feature type="domain" description="Pyridoxamine 5'-phosphate oxidase N-terminal" evidence="9">
    <location>
        <begin position="23"/>
        <end position="147"/>
    </location>
</feature>
<reference evidence="11 12" key="1">
    <citation type="submission" date="2011-10" db="EMBL/GenBank/DDBJ databases">
        <title>Genome sequence of Gluconobacter morbifer G707, isolated from Drosophila gut.</title>
        <authorList>
            <person name="Lee W.-J."/>
            <person name="Kim E.-K."/>
        </authorList>
    </citation>
    <scope>NUCLEOTIDE SEQUENCE [LARGE SCALE GENOMIC DNA]</scope>
    <source>
        <strain evidence="11 12">G707</strain>
    </source>
</reference>
<dbReference type="PROSITE" id="PS01064">
    <property type="entry name" value="PYRIDOX_OXIDASE"/>
    <property type="match status" value="1"/>
</dbReference>
<evidence type="ECO:0000256" key="1">
    <source>
        <dbReference type="ARBA" id="ARBA00007301"/>
    </source>
</evidence>
<evidence type="ECO:0000256" key="7">
    <source>
        <dbReference type="HAMAP-Rule" id="MF_01629"/>
    </source>
</evidence>
<dbReference type="NCBIfam" id="NF004231">
    <property type="entry name" value="PRK05679.1"/>
    <property type="match status" value="1"/>
</dbReference>
<dbReference type="SUPFAM" id="SSF50475">
    <property type="entry name" value="FMN-binding split barrel"/>
    <property type="match status" value="1"/>
</dbReference>
<accession>G6XGS8</accession>
<feature type="binding site" evidence="7">
    <location>
        <position position="115"/>
    </location>
    <ligand>
        <name>substrate</name>
    </ligand>
</feature>
<dbReference type="InterPro" id="IPR012349">
    <property type="entry name" value="Split_barrel_FMN-bd"/>
</dbReference>
<dbReference type="PANTHER" id="PTHR10851">
    <property type="entry name" value="PYRIDOXINE-5-PHOSPHATE OXIDASE"/>
    <property type="match status" value="1"/>
</dbReference>
<dbReference type="HAMAP" id="MF_01629">
    <property type="entry name" value="PdxH"/>
    <property type="match status" value="1"/>
</dbReference>
<dbReference type="Proteomes" id="UP000004949">
    <property type="component" value="Unassembled WGS sequence"/>
</dbReference>
<evidence type="ECO:0000256" key="6">
    <source>
        <dbReference type="ARBA" id="ARBA00023096"/>
    </source>
</evidence>
<feature type="binding site" evidence="7 8">
    <location>
        <begin position="128"/>
        <end position="129"/>
    </location>
    <ligand>
        <name>FMN</name>
        <dbReference type="ChEBI" id="CHEBI:58210"/>
    </ligand>
</feature>
<dbReference type="EC" id="1.4.3.5" evidence="7"/>
<dbReference type="PIRSF" id="PIRSF000190">
    <property type="entry name" value="Pyd_amn-ph_oxd"/>
    <property type="match status" value="1"/>
</dbReference>
<keyword evidence="5 7" id="KW-0560">Oxidoreductase</keyword>
<feature type="binding site" evidence="7 8">
    <location>
        <position position="183"/>
    </location>
    <ligand>
        <name>FMN</name>
        <dbReference type="ChEBI" id="CHEBI:58210"/>
    </ligand>
</feature>
<name>G6XGS8_9PROT</name>
<keyword evidence="6 7" id="KW-0664">Pyridoxine biosynthesis</keyword>
<comment type="caution">
    <text evidence="11">The sequence shown here is derived from an EMBL/GenBank/DDBJ whole genome shotgun (WGS) entry which is preliminary data.</text>
</comment>
<keyword evidence="4 7" id="KW-0288">FMN</keyword>
<gene>
    <name evidence="7" type="primary">pdxH</name>
    <name evidence="11" type="ORF">GMO_06930</name>
</gene>
<comment type="cofactor">
    <cofactor evidence="7 8">
        <name>FMN</name>
        <dbReference type="ChEBI" id="CHEBI:58210"/>
    </cofactor>
    <text evidence="7 8">Binds 1 FMN per subunit.</text>
</comment>
<keyword evidence="12" id="KW-1185">Reference proteome</keyword>